<evidence type="ECO:0000256" key="6">
    <source>
        <dbReference type="ARBA" id="ARBA00023136"/>
    </source>
</evidence>
<dbReference type="STRING" id="363754.RHSP_30058"/>
<feature type="coiled-coil region" evidence="8">
    <location>
        <begin position="201"/>
        <end position="228"/>
    </location>
</feature>
<evidence type="ECO:0000256" key="8">
    <source>
        <dbReference type="SAM" id="Coils"/>
    </source>
</evidence>
<dbReference type="GO" id="GO:0015288">
    <property type="term" value="F:porin activity"/>
    <property type="evidence" value="ECO:0007669"/>
    <property type="project" value="TreeGrafter"/>
</dbReference>
<evidence type="ECO:0000256" key="9">
    <source>
        <dbReference type="SAM" id="Phobius"/>
    </source>
</evidence>
<reference evidence="10 11" key="1">
    <citation type="journal article" date="2012" name="BMC Genomics">
        <title>Genomic basis of broad host range and environmental adaptability of Rhizobium tropici CIAT 899 and Rhizobium sp. PRF 81 which are used in inoculants for common bean (Phaseolus vulgaris L.).</title>
        <authorList>
            <person name="Ormeno-Orrillo E."/>
            <person name="Menna P."/>
            <person name="Almeida L.G."/>
            <person name="Ollero F.J."/>
            <person name="Nicolas M.F."/>
            <person name="Pains Rodrigues E."/>
            <person name="Shigueyoshi Nakatani A."/>
            <person name="Silva Batista J.S."/>
            <person name="Oliveira Chueire L.M."/>
            <person name="Souza R.C."/>
            <person name="Ribeiro Vasconcelos A.T."/>
            <person name="Megias M."/>
            <person name="Hungria M."/>
            <person name="Martinez-Romero E."/>
        </authorList>
    </citation>
    <scope>NUCLEOTIDE SEQUENCE [LARGE SCALE GENOMIC DNA]</scope>
    <source>
        <strain evidence="10 11">PRF 81</strain>
    </source>
</reference>
<dbReference type="Gene3D" id="1.20.1600.10">
    <property type="entry name" value="Outer membrane efflux proteins (OEP)"/>
    <property type="match status" value="1"/>
</dbReference>
<evidence type="ECO:0000256" key="3">
    <source>
        <dbReference type="ARBA" id="ARBA00022448"/>
    </source>
</evidence>
<evidence type="ECO:0000256" key="7">
    <source>
        <dbReference type="ARBA" id="ARBA00023237"/>
    </source>
</evidence>
<dbReference type="GO" id="GO:0015562">
    <property type="term" value="F:efflux transmembrane transporter activity"/>
    <property type="evidence" value="ECO:0007669"/>
    <property type="project" value="InterPro"/>
</dbReference>
<keyword evidence="8" id="KW-0175">Coiled coil</keyword>
<evidence type="ECO:0000256" key="5">
    <source>
        <dbReference type="ARBA" id="ARBA00022692"/>
    </source>
</evidence>
<evidence type="ECO:0000256" key="1">
    <source>
        <dbReference type="ARBA" id="ARBA00004442"/>
    </source>
</evidence>
<comment type="similarity">
    <text evidence="2">Belongs to the outer membrane factor (OMF) (TC 1.B.17) family.</text>
</comment>
<dbReference type="InterPro" id="IPR010130">
    <property type="entry name" value="T1SS_OMP_TolC"/>
</dbReference>
<dbReference type="PANTHER" id="PTHR30026:SF22">
    <property type="entry name" value="OUTER MEMBRANE EFFLUX PROTEIN"/>
    <property type="match status" value="1"/>
</dbReference>
<dbReference type="AlphaFoldDB" id="N6U903"/>
<dbReference type="InterPro" id="IPR003423">
    <property type="entry name" value="OMP_efflux"/>
</dbReference>
<dbReference type="PATRIC" id="fig|363754.4.peg.3364"/>
<dbReference type="Pfam" id="PF02321">
    <property type="entry name" value="OEP"/>
    <property type="match status" value="2"/>
</dbReference>
<evidence type="ECO:0000256" key="4">
    <source>
        <dbReference type="ARBA" id="ARBA00022452"/>
    </source>
</evidence>
<keyword evidence="11" id="KW-1185">Reference proteome</keyword>
<comment type="subcellular location">
    <subcellularLocation>
        <location evidence="1">Cell outer membrane</location>
    </subcellularLocation>
</comment>
<accession>N6U903</accession>
<evidence type="ECO:0000313" key="11">
    <source>
        <dbReference type="Proteomes" id="UP000012429"/>
    </source>
</evidence>
<gene>
    <name evidence="10" type="ORF">RHSP_30058</name>
</gene>
<protein>
    <submittedName>
        <fullName evidence="10">Type I secretion outer membrane protein, TolC</fullName>
    </submittedName>
</protein>
<comment type="caution">
    <text evidence="10">The sequence shown here is derived from an EMBL/GenBank/DDBJ whole genome shotgun (WGS) entry which is preliminary data.</text>
</comment>
<dbReference type="Proteomes" id="UP000012429">
    <property type="component" value="Unassembled WGS sequence"/>
</dbReference>
<keyword evidence="7" id="KW-0998">Cell outer membrane</keyword>
<dbReference type="InterPro" id="IPR051906">
    <property type="entry name" value="TolC-like"/>
</dbReference>
<dbReference type="PANTHER" id="PTHR30026">
    <property type="entry name" value="OUTER MEMBRANE PROTEIN TOLC"/>
    <property type="match status" value="1"/>
</dbReference>
<proteinExistence type="inferred from homology"/>
<dbReference type="GO" id="GO:1990281">
    <property type="term" value="C:efflux pump complex"/>
    <property type="evidence" value="ECO:0007669"/>
    <property type="project" value="TreeGrafter"/>
</dbReference>
<keyword evidence="3" id="KW-0813">Transport</keyword>
<evidence type="ECO:0000256" key="2">
    <source>
        <dbReference type="ARBA" id="ARBA00007613"/>
    </source>
</evidence>
<dbReference type="EMBL" id="AQHN01000062">
    <property type="protein sequence ID" value="ENN86718.1"/>
    <property type="molecule type" value="Genomic_DNA"/>
</dbReference>
<keyword evidence="6 9" id="KW-0472">Membrane</keyword>
<keyword evidence="9" id="KW-1133">Transmembrane helix</keyword>
<feature type="transmembrane region" description="Helical" evidence="9">
    <location>
        <begin position="20"/>
        <end position="41"/>
    </location>
</feature>
<keyword evidence="5 9" id="KW-0812">Transmembrane</keyword>
<dbReference type="SUPFAM" id="SSF56954">
    <property type="entry name" value="Outer membrane efflux proteins (OEP)"/>
    <property type="match status" value="1"/>
</dbReference>
<dbReference type="NCBIfam" id="TIGR01844">
    <property type="entry name" value="type_I_sec_TolC"/>
    <property type="match status" value="1"/>
</dbReference>
<name>N6U903_9HYPH</name>
<evidence type="ECO:0000313" key="10">
    <source>
        <dbReference type="EMBL" id="ENN86718.1"/>
    </source>
</evidence>
<organism evidence="10 11">
    <name type="scientific">Rhizobium freirei PRF 81</name>
    <dbReference type="NCBI Taxonomy" id="363754"/>
    <lineage>
        <taxon>Bacteria</taxon>
        <taxon>Pseudomonadati</taxon>
        <taxon>Pseudomonadota</taxon>
        <taxon>Alphaproteobacteria</taxon>
        <taxon>Hyphomicrobiales</taxon>
        <taxon>Rhizobiaceae</taxon>
        <taxon>Rhizobium/Agrobacterium group</taxon>
        <taxon>Rhizobium</taxon>
    </lineage>
</organism>
<sequence length="491" mass="53878">MSDKYCCWGRGAILVYGKRLIVAIGVSVAISSLFSGAAYAMTLQQAIDKTMKTNPQIMQAAQNREATEFQLRQARGLYLPSVDLESGYGRRRLSDATSGALTRNRDYLSPADVSLTITQTLFDGGDRKAQKDKQAARVDGASFRVQQRSEALALEVTQDYLEYLLQTEIVAAAEKNVAFHKQMVGNIEDSIKGGALTDADRYQGRERLQAANARLQEAKRELDATKIRFLQVVGEPISKANRPASVARYLPKTLDDAVFIAQKNNPQISSAKADVNAADADVRGSKSAFLPRLDLVGSARIGDDVDGNKGNTSDVQVGVVAKWNLYHGGIDTAHQQELVRRSAEQRFALSQTYREVDESVRSAWSERTNQAQLAGILGGQEKTNAQLVSSYREQFKVGQRSLLDLLDAQNTRFNTEILAKTAEVASLFAEYKILAASGSLLSTMKLKPVDQATPYARDQFAVSSNTADPGYTKYDSHQKPGLPIDLLEPIR</sequence>
<keyword evidence="4" id="KW-1134">Transmembrane beta strand</keyword>
<dbReference type="GO" id="GO:0009279">
    <property type="term" value="C:cell outer membrane"/>
    <property type="evidence" value="ECO:0007669"/>
    <property type="project" value="UniProtKB-SubCell"/>
</dbReference>